<feature type="region of interest" description="Disordered" evidence="1">
    <location>
        <begin position="1116"/>
        <end position="1379"/>
    </location>
</feature>
<accession>A0A811YY90</accession>
<feature type="compositionally biased region" description="Basic residues" evidence="1">
    <location>
        <begin position="849"/>
        <end position="859"/>
    </location>
</feature>
<feature type="compositionally biased region" description="Polar residues" evidence="1">
    <location>
        <begin position="1321"/>
        <end position="1338"/>
    </location>
</feature>
<keyword evidence="4" id="KW-1185">Reference proteome</keyword>
<feature type="compositionally biased region" description="Polar residues" evidence="1">
    <location>
        <begin position="1196"/>
        <end position="1207"/>
    </location>
</feature>
<feature type="compositionally biased region" description="Polar residues" evidence="1">
    <location>
        <begin position="1066"/>
        <end position="1087"/>
    </location>
</feature>
<feature type="compositionally biased region" description="Basic and acidic residues" evidence="1">
    <location>
        <begin position="1172"/>
        <end position="1193"/>
    </location>
</feature>
<feature type="region of interest" description="Disordered" evidence="1">
    <location>
        <begin position="839"/>
        <end position="876"/>
    </location>
</feature>
<feature type="compositionally biased region" description="Low complexity" evidence="1">
    <location>
        <begin position="1216"/>
        <end position="1255"/>
    </location>
</feature>
<feature type="region of interest" description="Disordered" evidence="1">
    <location>
        <begin position="994"/>
        <end position="1018"/>
    </location>
</feature>
<feature type="compositionally biased region" description="Basic and acidic residues" evidence="1">
    <location>
        <begin position="438"/>
        <end position="461"/>
    </location>
</feature>
<reference evidence="3" key="1">
    <citation type="submission" date="2020-12" db="EMBL/GenBank/DDBJ databases">
        <authorList>
            <consortium name="Molecular Ecology Group"/>
        </authorList>
    </citation>
    <scope>NUCLEOTIDE SEQUENCE</scope>
    <source>
        <strain evidence="3">TBG_1078</strain>
    </source>
</reference>
<name>A0A811YY90_NYCPR</name>
<sequence>MAQSFHLLPQHPTVTSSPIEVRVWIEGLDYSFLAYGEIFERAEINGEKLLNITRQKLKELGIIQTDHQDIILKAVANICKKDKVEEQDMQGEDQNDKKMPTRLRKQTEHLEHAIDRVLVMISERRRARSLHDTNEQPPHNILTAALELINMVKMILNILERPPCDCMSEFSSLKSHLIKLITLLKHFSEQSDLSYEMESDMIDVCKNVNKICHYIIALPPDVIGPETQITEFLTPEEEVSRVQVPVTTTSSSSKHIFSLQHVSLPIEIASDKFGYFSLKRLNSPSNERAVMSNDEVSKSETEVSDTKISETSAGSLDDRSLQDLTIIENDTLPLESGSERCMIDSDSDRGIGLDSDLEEHSKDSGSIIWGMDSDSEKCPMDSNSMKYLLEAEKCQMASGSVKDVMESEQQLEGIEQCQVDFDPLKYWMDSDSEKYLADSDSEKYALNSDSERPEMDSDSEKCPTASASVKHLLKAEKCQIALDSVKRLIESEKRSIETKEHWILSDSKRSVMDPDLDRDGMDSPSAFGVHLMAEEKHQKEIRSKRYVMDSDSEPCEMDSDSEKYGLASAAVKCVLDAKTFQLSTDTEEHWMDSWSEERTMDLDSESLGAVSDAVKHVLKAEHCQRASDLERFWMGLRFESKRFLTDSERQKSDFDSGRHWDSYERYQFRSERLQRSSGKCKDGLQKHQDSFERHQIDSNSGKYLAKSESKKYQNEFESETQMMELEKEQCLIFENKKLPMDEERERYLIWPDSEQEHKTVSDNERHDIDSENEAQQLGARKKGNRPQGFWRPIFLSPPIGQGKKTEEQNSVQQIDNRGVSRIQLVRYLSDDKIVRFKEVSPRLSDNQKSQKKLKEKHSHSLSPNPNTFMNNKHHRNTRHKISICKIRCRDYRFSQSFQSSQSQMNPIPLLKAEDYISEVLTPACHPVSMSPWPAAHPKTQRNITYSLDTGAPICSKCSMEINNSPFHKCLVNSDDDSDPDSSLHLQIPLDSKYSLSPKSVRHHKTSRNSPLSRSLDPKHPVGIHCPLHREDSKYSLGSTSYLHCESCSVLQNLIGSTVTSTFPMNPQNTTGHHCTPGSNNDINTSNVPGLENEGKFNLTASLENEGKLNLTAKLENEVNPDSETKLSSARNLKGKANAKEKLLLKDEIDHEDKTDSEDEKDPEDETDSEDDNNTKDKKDPKDKSDPDDSDPKDSNAGNDAETNNGSDPSGGADPPNGADSNSDGGSNNGTDSNGKPDSNIDNANNNDANSKYSADSDGEKHTNNSDNTSGLDSGVDQDCTANSNNGTNTNYTSELQNGTGLDYSSDSNNGAGPNNKLGSKINRSGLQNNGPDPQNFRSGPNIPEPINNGSGPNISCPASNNNSLSPNNNVPGLKIDSDSNYNVRPSNAISHNIAVSSNKYADSKCDTKPAIVTDHNYGAVPNCDSDLDCISRFTHEIGSSLLFKSNYNARNSYAVRPSSTVTTVNVTDTSYTTSCSGAISPSYTADTSCKSGTNYDPRLTHVFVSNFVSNPNYDATNIHNLYNSTNTININNLSEPELEISTSSYIAKIVHGNSTFGASTNYTSTPENLTTSEFSDPSKLGINSTVFDNHKFGAGLNDFAGSVDSASLKHITESKDVLDAKESGFIKDFSRVQNPIGTKDPTNLNFYSNSNIPLPSFDIIIEAEPPNVVKFALSSGAVNQFFKLFRDMLCFVTVGDMFSGDFQSKIQ</sequence>
<dbReference type="Pfam" id="PF10534">
    <property type="entry name" value="CRIC_ras_sig"/>
    <property type="match status" value="1"/>
</dbReference>
<feature type="region of interest" description="Disordered" evidence="1">
    <location>
        <begin position="749"/>
        <end position="812"/>
    </location>
</feature>
<dbReference type="PANTHER" id="PTHR12844">
    <property type="entry name" value="CONNECTOR ENCHANCER OF KINASE SUPPRESSOR OF RAS"/>
    <property type="match status" value="1"/>
</dbReference>
<dbReference type="Gene3D" id="1.10.150.50">
    <property type="entry name" value="Transcription Factor, Ets-1"/>
    <property type="match status" value="1"/>
</dbReference>
<evidence type="ECO:0000259" key="2">
    <source>
        <dbReference type="PROSITE" id="PS50105"/>
    </source>
</evidence>
<feature type="compositionally biased region" description="Polar residues" evidence="1">
    <location>
        <begin position="1347"/>
        <end position="1358"/>
    </location>
</feature>
<evidence type="ECO:0000313" key="4">
    <source>
        <dbReference type="Proteomes" id="UP000645828"/>
    </source>
</evidence>
<comment type="caution">
    <text evidence="3">The sequence shown here is derived from an EMBL/GenBank/DDBJ whole genome shotgun (WGS) entry which is preliminary data.</text>
</comment>
<dbReference type="InterPro" id="IPR051566">
    <property type="entry name" value="CNKSR"/>
</dbReference>
<dbReference type="Proteomes" id="UP000645828">
    <property type="component" value="Unassembled WGS sequence"/>
</dbReference>
<dbReference type="InterPro" id="IPR013761">
    <property type="entry name" value="SAM/pointed_sf"/>
</dbReference>
<dbReference type="InterPro" id="IPR001660">
    <property type="entry name" value="SAM"/>
</dbReference>
<dbReference type="EMBL" id="CAJHUB010000754">
    <property type="protein sequence ID" value="CAD7682358.1"/>
    <property type="molecule type" value="Genomic_DNA"/>
</dbReference>
<feature type="compositionally biased region" description="Polar residues" evidence="1">
    <location>
        <begin position="1119"/>
        <end position="1130"/>
    </location>
</feature>
<dbReference type="SMART" id="SM00454">
    <property type="entry name" value="SAM"/>
    <property type="match status" value="1"/>
</dbReference>
<feature type="compositionally biased region" description="Low complexity" evidence="1">
    <location>
        <begin position="1359"/>
        <end position="1369"/>
    </location>
</feature>
<feature type="region of interest" description="Disordered" evidence="1">
    <location>
        <begin position="1066"/>
        <end position="1093"/>
    </location>
</feature>
<feature type="region of interest" description="Disordered" evidence="1">
    <location>
        <begin position="438"/>
        <end position="462"/>
    </location>
</feature>
<dbReference type="PROSITE" id="PS50105">
    <property type="entry name" value="SAM_DOMAIN"/>
    <property type="match status" value="1"/>
</dbReference>
<dbReference type="PANTHER" id="PTHR12844:SF17">
    <property type="entry name" value="CONNECTOR ENHANCER OF KINASE SUPPRESSOR OF RAS 3"/>
    <property type="match status" value="1"/>
</dbReference>
<feature type="domain" description="SAM" evidence="2">
    <location>
        <begin position="16"/>
        <end position="81"/>
    </location>
</feature>
<organism evidence="3 4">
    <name type="scientific">Nyctereutes procyonoides</name>
    <name type="common">Raccoon dog</name>
    <name type="synonym">Canis procyonoides</name>
    <dbReference type="NCBI Taxonomy" id="34880"/>
    <lineage>
        <taxon>Eukaryota</taxon>
        <taxon>Metazoa</taxon>
        <taxon>Chordata</taxon>
        <taxon>Craniata</taxon>
        <taxon>Vertebrata</taxon>
        <taxon>Euteleostomi</taxon>
        <taxon>Mammalia</taxon>
        <taxon>Eutheria</taxon>
        <taxon>Laurasiatheria</taxon>
        <taxon>Carnivora</taxon>
        <taxon>Caniformia</taxon>
        <taxon>Canidae</taxon>
        <taxon>Nyctereutes</taxon>
    </lineage>
</organism>
<dbReference type="Pfam" id="PF00536">
    <property type="entry name" value="SAM_1"/>
    <property type="match status" value="1"/>
</dbReference>
<feature type="region of interest" description="Disordered" evidence="1">
    <location>
        <begin position="287"/>
        <end position="313"/>
    </location>
</feature>
<feature type="compositionally biased region" description="Low complexity" evidence="1">
    <location>
        <begin position="1280"/>
        <end position="1292"/>
    </location>
</feature>
<proteinExistence type="predicted"/>
<feature type="compositionally biased region" description="Basic and acidic residues" evidence="1">
    <location>
        <begin position="754"/>
        <end position="769"/>
    </location>
</feature>
<dbReference type="InterPro" id="IPR017874">
    <property type="entry name" value="CRIC_domain"/>
</dbReference>
<dbReference type="SUPFAM" id="SSF47769">
    <property type="entry name" value="SAM/Pointed domain"/>
    <property type="match status" value="1"/>
</dbReference>
<feature type="compositionally biased region" description="Polar residues" evidence="1">
    <location>
        <begin position="1293"/>
        <end position="1312"/>
    </location>
</feature>
<feature type="compositionally biased region" description="Acidic residues" evidence="1">
    <location>
        <begin position="1154"/>
        <end position="1171"/>
    </location>
</feature>
<protein>
    <submittedName>
        <fullName evidence="3">(raccoon dog) hypothetical protein</fullName>
    </submittedName>
</protein>
<evidence type="ECO:0000256" key="1">
    <source>
        <dbReference type="SAM" id="MobiDB-lite"/>
    </source>
</evidence>
<feature type="compositionally biased region" description="Basic and acidic residues" evidence="1">
    <location>
        <begin position="1137"/>
        <end position="1153"/>
    </location>
</feature>
<gene>
    <name evidence="3" type="ORF">NYPRO_LOCUS15150</name>
</gene>
<evidence type="ECO:0000313" key="3">
    <source>
        <dbReference type="EMBL" id="CAD7682358.1"/>
    </source>
</evidence>
<feature type="compositionally biased region" description="Basic and acidic residues" evidence="1">
    <location>
        <begin position="295"/>
        <end position="308"/>
    </location>
</feature>